<accession>A0AAE0KZP5</accession>
<name>A0AAE0KZP5_9CHLO</name>
<feature type="region of interest" description="Disordered" evidence="1">
    <location>
        <begin position="271"/>
        <end position="320"/>
    </location>
</feature>
<dbReference type="AlphaFoldDB" id="A0AAE0KZP5"/>
<evidence type="ECO:0000313" key="2">
    <source>
        <dbReference type="EMBL" id="KAK3266405.1"/>
    </source>
</evidence>
<dbReference type="EMBL" id="LGRX02013120">
    <property type="protein sequence ID" value="KAK3266405.1"/>
    <property type="molecule type" value="Genomic_DNA"/>
</dbReference>
<protein>
    <submittedName>
        <fullName evidence="2">Uncharacterized protein</fullName>
    </submittedName>
</protein>
<comment type="caution">
    <text evidence="2">The sequence shown here is derived from an EMBL/GenBank/DDBJ whole genome shotgun (WGS) entry which is preliminary data.</text>
</comment>
<reference evidence="2 3" key="1">
    <citation type="journal article" date="2015" name="Genome Biol. Evol.">
        <title>Comparative Genomics of a Bacterivorous Green Alga Reveals Evolutionary Causalities and Consequences of Phago-Mixotrophic Mode of Nutrition.</title>
        <authorList>
            <person name="Burns J.A."/>
            <person name="Paasch A."/>
            <person name="Narechania A."/>
            <person name="Kim E."/>
        </authorList>
    </citation>
    <scope>NUCLEOTIDE SEQUENCE [LARGE SCALE GENOMIC DNA]</scope>
    <source>
        <strain evidence="2 3">PLY_AMNH</strain>
    </source>
</reference>
<proteinExistence type="predicted"/>
<sequence>ERLAGMLLSSDTFAKPELIRVAERLLRRAEKARQLQNSQPTAFELQTQCDERMELLFSISVSHTFTWAQLECILLIQHFWKGDVQQRIVDLLIMFWGRSQHKKHYSRLMLRRLDFSKHAQVGDRLGWKSLVNWFYPSMHYKLRFWVPEEYDILKKCCHLATMDPSHSNFQRLHVDGEAKEIKEDHQMFTVLSRHGRNDATVEFDFHVSLTMRQVVSTILIQKQWRKFSHEKWLTRARKAARMFMKRVYALRTRKVTKFLLNEIRQEELALQEAMEKAQAQAEAEEEADAPEPKAAVASPSDDKPNKLKKTLSRKSENKKN</sequence>
<evidence type="ECO:0000313" key="3">
    <source>
        <dbReference type="Proteomes" id="UP001190700"/>
    </source>
</evidence>
<feature type="compositionally biased region" description="Low complexity" evidence="1">
    <location>
        <begin position="271"/>
        <end position="281"/>
    </location>
</feature>
<organism evidence="2 3">
    <name type="scientific">Cymbomonas tetramitiformis</name>
    <dbReference type="NCBI Taxonomy" id="36881"/>
    <lineage>
        <taxon>Eukaryota</taxon>
        <taxon>Viridiplantae</taxon>
        <taxon>Chlorophyta</taxon>
        <taxon>Pyramimonadophyceae</taxon>
        <taxon>Pyramimonadales</taxon>
        <taxon>Pyramimonadaceae</taxon>
        <taxon>Cymbomonas</taxon>
    </lineage>
</organism>
<evidence type="ECO:0000256" key="1">
    <source>
        <dbReference type="SAM" id="MobiDB-lite"/>
    </source>
</evidence>
<gene>
    <name evidence="2" type="ORF">CYMTET_24962</name>
</gene>
<dbReference type="Proteomes" id="UP001190700">
    <property type="component" value="Unassembled WGS sequence"/>
</dbReference>
<keyword evidence="3" id="KW-1185">Reference proteome</keyword>
<feature type="non-terminal residue" evidence="2">
    <location>
        <position position="1"/>
    </location>
</feature>